<gene>
    <name evidence="1" type="ORF">GLYMA_08G293500</name>
</gene>
<keyword evidence="3" id="KW-1185">Reference proteome</keyword>
<dbReference type="AlphaFoldDB" id="A0A0R0IXH6"/>
<dbReference type="Gramene" id="KRH45794">
    <property type="protein sequence ID" value="KRH45794"/>
    <property type="gene ID" value="GLYMA_08G293500"/>
</dbReference>
<sequence length="87" mass="9827">MDINLGYVTTSWAMSPEKGRCSQERMHARVRNLGFHLKPLIQLKRGREEAIKVINGRWLKAKILPYKHAIAAHDVTIEGCPSQISCG</sequence>
<accession>A0A0R0IXH6</accession>
<evidence type="ECO:0000313" key="2">
    <source>
        <dbReference type="EnsemblPlants" id="KRH45794"/>
    </source>
</evidence>
<organism evidence="1">
    <name type="scientific">Glycine max</name>
    <name type="common">Soybean</name>
    <name type="synonym">Glycine hispida</name>
    <dbReference type="NCBI Taxonomy" id="3847"/>
    <lineage>
        <taxon>Eukaryota</taxon>
        <taxon>Viridiplantae</taxon>
        <taxon>Streptophyta</taxon>
        <taxon>Embryophyta</taxon>
        <taxon>Tracheophyta</taxon>
        <taxon>Spermatophyta</taxon>
        <taxon>Magnoliopsida</taxon>
        <taxon>eudicotyledons</taxon>
        <taxon>Gunneridae</taxon>
        <taxon>Pentapetalae</taxon>
        <taxon>rosids</taxon>
        <taxon>fabids</taxon>
        <taxon>Fabales</taxon>
        <taxon>Fabaceae</taxon>
        <taxon>Papilionoideae</taxon>
        <taxon>50 kb inversion clade</taxon>
        <taxon>NPAAA clade</taxon>
        <taxon>indigoferoid/millettioid clade</taxon>
        <taxon>Phaseoleae</taxon>
        <taxon>Glycine</taxon>
        <taxon>Glycine subgen. Soja</taxon>
    </lineage>
</organism>
<reference evidence="1" key="3">
    <citation type="submission" date="2018-07" db="EMBL/GenBank/DDBJ databases">
        <title>WGS assembly of Glycine max.</title>
        <authorList>
            <person name="Schmutz J."/>
            <person name="Cannon S."/>
            <person name="Schlueter J."/>
            <person name="Ma J."/>
            <person name="Mitros T."/>
            <person name="Nelson W."/>
            <person name="Hyten D."/>
            <person name="Song Q."/>
            <person name="Thelen J."/>
            <person name="Cheng J."/>
            <person name="Xu D."/>
            <person name="Hellsten U."/>
            <person name="May G."/>
            <person name="Yu Y."/>
            <person name="Sakurai T."/>
            <person name="Umezawa T."/>
            <person name="Bhattacharyya M."/>
            <person name="Sandhu D."/>
            <person name="Valliyodan B."/>
            <person name="Lindquist E."/>
            <person name="Peto M."/>
            <person name="Grant D."/>
            <person name="Shu S."/>
            <person name="Goodstein D."/>
            <person name="Barry K."/>
            <person name="Futrell-Griggs M."/>
            <person name="Abernathy B."/>
            <person name="Du J."/>
            <person name="Tian Z."/>
            <person name="Zhu L."/>
            <person name="Gill N."/>
            <person name="Joshi T."/>
            <person name="Libault M."/>
            <person name="Sethuraman A."/>
            <person name="Zhang X."/>
            <person name="Shinozaki K."/>
            <person name="Nguyen H."/>
            <person name="Wing R."/>
            <person name="Cregan P."/>
            <person name="Specht J."/>
            <person name="Grimwood J."/>
            <person name="Rokhsar D."/>
            <person name="Stacey G."/>
            <person name="Shoemaker R."/>
            <person name="Jackson S."/>
        </authorList>
    </citation>
    <scope>NUCLEOTIDE SEQUENCE</scope>
    <source>
        <tissue evidence="1">Callus</tissue>
    </source>
</reference>
<dbReference type="EMBL" id="CM000841">
    <property type="protein sequence ID" value="KRH45794.1"/>
    <property type="molecule type" value="Genomic_DNA"/>
</dbReference>
<reference evidence="1 2" key="1">
    <citation type="journal article" date="2010" name="Nature">
        <title>Genome sequence of the palaeopolyploid soybean.</title>
        <authorList>
            <person name="Schmutz J."/>
            <person name="Cannon S.B."/>
            <person name="Schlueter J."/>
            <person name="Ma J."/>
            <person name="Mitros T."/>
            <person name="Nelson W."/>
            <person name="Hyten D.L."/>
            <person name="Song Q."/>
            <person name="Thelen J.J."/>
            <person name="Cheng J."/>
            <person name="Xu D."/>
            <person name="Hellsten U."/>
            <person name="May G.D."/>
            <person name="Yu Y."/>
            <person name="Sakurai T."/>
            <person name="Umezawa T."/>
            <person name="Bhattacharyya M.K."/>
            <person name="Sandhu D."/>
            <person name="Valliyodan B."/>
            <person name="Lindquist E."/>
            <person name="Peto M."/>
            <person name="Grant D."/>
            <person name="Shu S."/>
            <person name="Goodstein D."/>
            <person name="Barry K."/>
            <person name="Futrell-Griggs M."/>
            <person name="Abernathy B."/>
            <person name="Du J."/>
            <person name="Tian Z."/>
            <person name="Zhu L."/>
            <person name="Gill N."/>
            <person name="Joshi T."/>
            <person name="Libault M."/>
            <person name="Sethuraman A."/>
            <person name="Zhang X.-C."/>
            <person name="Shinozaki K."/>
            <person name="Nguyen H.T."/>
            <person name="Wing R.A."/>
            <person name="Cregan P."/>
            <person name="Specht J."/>
            <person name="Grimwood J."/>
            <person name="Rokhsar D."/>
            <person name="Stacey G."/>
            <person name="Shoemaker R.C."/>
            <person name="Jackson S.A."/>
        </authorList>
    </citation>
    <scope>NUCLEOTIDE SEQUENCE</scope>
    <source>
        <strain evidence="2">cv. Williams 82</strain>
        <tissue evidence="1">Callus</tissue>
    </source>
</reference>
<dbReference type="Proteomes" id="UP000008827">
    <property type="component" value="Chromosome 8"/>
</dbReference>
<evidence type="ECO:0000313" key="3">
    <source>
        <dbReference type="Proteomes" id="UP000008827"/>
    </source>
</evidence>
<reference evidence="2" key="2">
    <citation type="submission" date="2018-02" db="UniProtKB">
        <authorList>
            <consortium name="EnsemblPlants"/>
        </authorList>
    </citation>
    <scope>IDENTIFICATION</scope>
    <source>
        <strain evidence="2">Williams 82</strain>
    </source>
</reference>
<protein>
    <submittedName>
        <fullName evidence="1 2">Uncharacterized protein</fullName>
    </submittedName>
</protein>
<dbReference type="EnsemblPlants" id="KRH45794">
    <property type="protein sequence ID" value="KRH45794"/>
    <property type="gene ID" value="GLYMA_08G293500"/>
</dbReference>
<name>A0A0R0IXH6_SOYBN</name>
<proteinExistence type="predicted"/>
<evidence type="ECO:0000313" key="1">
    <source>
        <dbReference type="EMBL" id="KRH45794.1"/>
    </source>
</evidence>
<dbReference type="InParanoid" id="A0A0R0IXH6"/>